<feature type="transmembrane region" description="Helical" evidence="12">
    <location>
        <begin position="28"/>
        <end position="46"/>
    </location>
</feature>
<name>A0AA39M667_9BILA</name>
<reference evidence="13" key="1">
    <citation type="submission" date="2023-06" db="EMBL/GenBank/DDBJ databases">
        <title>Genomic analysis of the entomopathogenic nematode Steinernema hermaphroditum.</title>
        <authorList>
            <person name="Schwarz E.M."/>
            <person name="Heppert J.K."/>
            <person name="Baniya A."/>
            <person name="Schwartz H.T."/>
            <person name="Tan C.-H."/>
            <person name="Antoshechkin I."/>
            <person name="Sternberg P.W."/>
            <person name="Goodrich-Blair H."/>
            <person name="Dillman A.R."/>
        </authorList>
    </citation>
    <scope>NUCLEOTIDE SEQUENCE</scope>
    <source>
        <strain evidence="13">PS9179</strain>
        <tissue evidence="13">Whole animal</tissue>
    </source>
</reference>
<comment type="similarity">
    <text evidence="12">Belongs to the pannexin family.</text>
</comment>
<feature type="transmembrane region" description="Helical" evidence="12">
    <location>
        <begin position="243"/>
        <end position="268"/>
    </location>
</feature>
<dbReference type="GO" id="GO:0005243">
    <property type="term" value="F:gap junction channel activity"/>
    <property type="evidence" value="ECO:0007669"/>
    <property type="project" value="TreeGrafter"/>
</dbReference>
<sequence>MMLAGSTVFPLIGFLVDPLDDLIDRLNNSLTFGILMTLAALAFGQVQFGHQMTCKLDGTPATVQSHVDHYQQRCYNEGLYNLAEDGLPDLSRGRMAFHMWYPYVYLVLALLSVAPKLLWKVMLYFHGSYFRTVILEVEKLSPLRGEDFEKEVGKCAELILDTMTMNAERFVKIVGTWTYIATKWLYVCTLALQLCATSLLLEQGFPLKGHCTLEFTRPLFVVSMECTLPQNGFYRFGFTFCHIWLSLLAAITIVSTLTATSNLLLPVLRRRTFKKLLMIPAVTIDKNCYVMRKLGTDGLLLLTLIREHCGPIVTAAITKEICMKSMGHIPGDLR</sequence>
<proteinExistence type="inferred from homology"/>
<evidence type="ECO:0000256" key="6">
    <source>
        <dbReference type="ARBA" id="ARBA00022868"/>
    </source>
</evidence>
<comment type="caution">
    <text evidence="13">The sequence shown here is derived from an EMBL/GenBank/DDBJ whole genome shotgun (WGS) entry which is preliminary data.</text>
</comment>
<keyword evidence="11 12" id="KW-0407">Ion channel</keyword>
<comment type="function">
    <text evidence="12">Structural component of the gap junctions.</text>
</comment>
<evidence type="ECO:0000256" key="7">
    <source>
        <dbReference type="ARBA" id="ARBA00022949"/>
    </source>
</evidence>
<evidence type="ECO:0000256" key="10">
    <source>
        <dbReference type="ARBA" id="ARBA00023136"/>
    </source>
</evidence>
<comment type="caution">
    <text evidence="12">Lacks conserved residue(s) required for the propagation of feature annotation.</text>
</comment>
<keyword evidence="10 12" id="KW-0472">Membrane</keyword>
<dbReference type="Proteomes" id="UP001175271">
    <property type="component" value="Unassembled WGS sequence"/>
</dbReference>
<dbReference type="GO" id="GO:0034220">
    <property type="term" value="P:monoatomic ion transmembrane transport"/>
    <property type="evidence" value="ECO:0007669"/>
    <property type="project" value="UniProtKB-KW"/>
</dbReference>
<evidence type="ECO:0000256" key="8">
    <source>
        <dbReference type="ARBA" id="ARBA00022989"/>
    </source>
</evidence>
<dbReference type="PANTHER" id="PTHR11893">
    <property type="entry name" value="INNEXIN"/>
    <property type="match status" value="1"/>
</dbReference>
<evidence type="ECO:0000256" key="4">
    <source>
        <dbReference type="ARBA" id="ARBA00022475"/>
    </source>
</evidence>
<keyword evidence="8 12" id="KW-1133">Transmembrane helix</keyword>
<dbReference type="PROSITE" id="PS51013">
    <property type="entry name" value="PANNEXIN"/>
    <property type="match status" value="1"/>
</dbReference>
<dbReference type="EMBL" id="JAUCMV010000001">
    <property type="protein sequence ID" value="KAK0421969.1"/>
    <property type="molecule type" value="Genomic_DNA"/>
</dbReference>
<evidence type="ECO:0000256" key="1">
    <source>
        <dbReference type="ARBA" id="ARBA00004610"/>
    </source>
</evidence>
<protein>
    <recommendedName>
        <fullName evidence="12">Innexin</fullName>
    </recommendedName>
</protein>
<dbReference type="Pfam" id="PF00876">
    <property type="entry name" value="Innexin"/>
    <property type="match status" value="1"/>
</dbReference>
<organism evidence="13 14">
    <name type="scientific">Steinernema hermaphroditum</name>
    <dbReference type="NCBI Taxonomy" id="289476"/>
    <lineage>
        <taxon>Eukaryota</taxon>
        <taxon>Metazoa</taxon>
        <taxon>Ecdysozoa</taxon>
        <taxon>Nematoda</taxon>
        <taxon>Chromadorea</taxon>
        <taxon>Rhabditida</taxon>
        <taxon>Tylenchina</taxon>
        <taxon>Panagrolaimomorpha</taxon>
        <taxon>Strongyloidoidea</taxon>
        <taxon>Steinernematidae</taxon>
        <taxon>Steinernema</taxon>
    </lineage>
</organism>
<keyword evidence="14" id="KW-1185">Reference proteome</keyword>
<dbReference type="AlphaFoldDB" id="A0AA39M667"/>
<evidence type="ECO:0000313" key="14">
    <source>
        <dbReference type="Proteomes" id="UP001175271"/>
    </source>
</evidence>
<evidence type="ECO:0000256" key="5">
    <source>
        <dbReference type="ARBA" id="ARBA00022692"/>
    </source>
</evidence>
<dbReference type="GO" id="GO:0005886">
    <property type="term" value="C:plasma membrane"/>
    <property type="evidence" value="ECO:0007669"/>
    <property type="project" value="UniProtKB-SubCell"/>
</dbReference>
<keyword evidence="4" id="KW-1003">Cell membrane</keyword>
<keyword evidence="3 12" id="KW-0813">Transport</keyword>
<accession>A0AA39M667</accession>
<evidence type="ECO:0000256" key="2">
    <source>
        <dbReference type="ARBA" id="ARBA00004651"/>
    </source>
</evidence>
<evidence type="ECO:0000256" key="3">
    <source>
        <dbReference type="ARBA" id="ARBA00022448"/>
    </source>
</evidence>
<evidence type="ECO:0000313" key="13">
    <source>
        <dbReference type="EMBL" id="KAK0421969.1"/>
    </source>
</evidence>
<dbReference type="GO" id="GO:0005921">
    <property type="term" value="C:gap junction"/>
    <property type="evidence" value="ECO:0007669"/>
    <property type="project" value="UniProtKB-SubCell"/>
</dbReference>
<feature type="transmembrane region" description="Helical" evidence="12">
    <location>
        <begin position="100"/>
        <end position="119"/>
    </location>
</feature>
<keyword evidence="9 12" id="KW-0406">Ion transport</keyword>
<dbReference type="InterPro" id="IPR000990">
    <property type="entry name" value="Innexin"/>
</dbReference>
<keyword evidence="7" id="KW-0965">Cell junction</keyword>
<dbReference type="PANTHER" id="PTHR11893:SF20">
    <property type="entry name" value="INNEXIN-3"/>
    <property type="match status" value="1"/>
</dbReference>
<keyword evidence="6" id="KW-0303">Gap junction</keyword>
<gene>
    <name evidence="12" type="primary">inx</name>
    <name evidence="13" type="ORF">QR680_007297</name>
</gene>
<evidence type="ECO:0000256" key="12">
    <source>
        <dbReference type="RuleBase" id="RU010713"/>
    </source>
</evidence>
<keyword evidence="5 12" id="KW-0812">Transmembrane</keyword>
<evidence type="ECO:0000256" key="11">
    <source>
        <dbReference type="ARBA" id="ARBA00023303"/>
    </source>
</evidence>
<evidence type="ECO:0000256" key="9">
    <source>
        <dbReference type="ARBA" id="ARBA00023065"/>
    </source>
</evidence>
<comment type="subcellular location">
    <subcellularLocation>
        <location evidence="1">Cell junction</location>
        <location evidence="1">Gap junction</location>
    </subcellularLocation>
    <subcellularLocation>
        <location evidence="2 12">Cell membrane</location>
        <topology evidence="2 12">Multi-pass membrane protein</topology>
    </subcellularLocation>
</comment>